<reference evidence="2" key="1">
    <citation type="submission" date="2019-04" db="EMBL/GenBank/DDBJ databases">
        <title>Friends and foes A comparative genomics study of 23 Aspergillus species from section Flavi.</title>
        <authorList>
            <consortium name="DOE Joint Genome Institute"/>
            <person name="Kjaerbolling I."/>
            <person name="Vesth T."/>
            <person name="Frisvad J.C."/>
            <person name="Nybo J.L."/>
            <person name="Theobald S."/>
            <person name="Kildgaard S."/>
            <person name="Isbrandt T."/>
            <person name="Kuo A."/>
            <person name="Sato A."/>
            <person name="Lyhne E.K."/>
            <person name="Kogle M.E."/>
            <person name="Wiebenga A."/>
            <person name="Kun R.S."/>
            <person name="Lubbers R.J."/>
            <person name="Makela M.R."/>
            <person name="Barry K."/>
            <person name="Chovatia M."/>
            <person name="Clum A."/>
            <person name="Daum C."/>
            <person name="Haridas S."/>
            <person name="He G."/>
            <person name="LaButti K."/>
            <person name="Lipzen A."/>
            <person name="Mondo S."/>
            <person name="Riley R."/>
            <person name="Salamov A."/>
            <person name="Simmons B.A."/>
            <person name="Magnuson J.K."/>
            <person name="Henrissat B."/>
            <person name="Mortensen U.H."/>
            <person name="Larsen T.O."/>
            <person name="Devries R.P."/>
            <person name="Grigoriev I.V."/>
            <person name="Machida M."/>
            <person name="Baker S.E."/>
            <person name="Andersen M.R."/>
        </authorList>
    </citation>
    <scope>NUCLEOTIDE SEQUENCE</scope>
    <source>
        <strain evidence="2">CBS 117612</strain>
    </source>
</reference>
<gene>
    <name evidence="2" type="ORF">BDV24DRAFT_130250</name>
</gene>
<evidence type="ECO:0000256" key="1">
    <source>
        <dbReference type="SAM" id="MobiDB-lite"/>
    </source>
</evidence>
<feature type="region of interest" description="Disordered" evidence="1">
    <location>
        <begin position="1"/>
        <end position="55"/>
    </location>
</feature>
<dbReference type="AlphaFoldDB" id="A0A5N6YB42"/>
<feature type="compositionally biased region" description="Polar residues" evidence="1">
    <location>
        <begin position="1"/>
        <end position="10"/>
    </location>
</feature>
<organism evidence="2">
    <name type="scientific">Aspergillus arachidicola</name>
    <dbReference type="NCBI Taxonomy" id="656916"/>
    <lineage>
        <taxon>Eukaryota</taxon>
        <taxon>Fungi</taxon>
        <taxon>Dikarya</taxon>
        <taxon>Ascomycota</taxon>
        <taxon>Pezizomycotina</taxon>
        <taxon>Eurotiomycetes</taxon>
        <taxon>Eurotiomycetidae</taxon>
        <taxon>Eurotiales</taxon>
        <taxon>Aspergillaceae</taxon>
        <taxon>Aspergillus</taxon>
        <taxon>Aspergillus subgen. Circumdati</taxon>
    </lineage>
</organism>
<feature type="compositionally biased region" description="Polar residues" evidence="1">
    <location>
        <begin position="43"/>
        <end position="55"/>
    </location>
</feature>
<protein>
    <submittedName>
        <fullName evidence="2">Uncharacterized protein</fullName>
    </submittedName>
</protein>
<sequence length="123" mass="13294">MQQGTQNGRQNMGLESGENKGGVAITPGEQRFGQENPKGDAQGVTQGLGQQTSSSVVDSINWGELTRTAQSVPQSRPIWPASVSNFPWLFSRLSEDAELKAGRSSRIPMYGTSHLPPVRLPML</sequence>
<proteinExistence type="predicted"/>
<dbReference type="EMBL" id="ML737133">
    <property type="protein sequence ID" value="KAE8342701.1"/>
    <property type="molecule type" value="Genomic_DNA"/>
</dbReference>
<name>A0A5N6YB42_9EURO</name>
<accession>A0A5N6YB42</accession>
<evidence type="ECO:0000313" key="2">
    <source>
        <dbReference type="EMBL" id="KAE8342701.1"/>
    </source>
</evidence>
<dbReference type="Proteomes" id="UP000325558">
    <property type="component" value="Unassembled WGS sequence"/>
</dbReference>